<dbReference type="GO" id="GO:0008483">
    <property type="term" value="F:transaminase activity"/>
    <property type="evidence" value="ECO:0007669"/>
    <property type="project" value="UniProtKB-KW"/>
</dbReference>
<dbReference type="InterPro" id="IPR015421">
    <property type="entry name" value="PyrdxlP-dep_Trfase_major"/>
</dbReference>
<dbReference type="CDD" id="cd00609">
    <property type="entry name" value="AAT_like"/>
    <property type="match status" value="1"/>
</dbReference>
<dbReference type="InterPro" id="IPR000262">
    <property type="entry name" value="FMN-dep_DH"/>
</dbReference>
<evidence type="ECO:0000256" key="5">
    <source>
        <dbReference type="ARBA" id="ARBA00022898"/>
    </source>
</evidence>
<keyword evidence="4 9" id="KW-0808">Transferase</keyword>
<dbReference type="PANTHER" id="PTHR42790">
    <property type="entry name" value="AMINOTRANSFERASE"/>
    <property type="match status" value="1"/>
</dbReference>
<comment type="caution">
    <text evidence="9">The sequence shown here is derived from an EMBL/GenBank/DDBJ whole genome shotgun (WGS) entry which is preliminary data.</text>
</comment>
<keyword evidence="10" id="KW-1185">Reference proteome</keyword>
<evidence type="ECO:0000256" key="3">
    <source>
        <dbReference type="ARBA" id="ARBA00022576"/>
    </source>
</evidence>
<dbReference type="InterPro" id="IPR015424">
    <property type="entry name" value="PyrdxlP-dep_Trfase"/>
</dbReference>
<dbReference type="InterPro" id="IPR050859">
    <property type="entry name" value="Class-I_PLP-dep_aminotransf"/>
</dbReference>
<dbReference type="Proteomes" id="UP001231675">
    <property type="component" value="Unassembled WGS sequence"/>
</dbReference>
<evidence type="ECO:0000259" key="7">
    <source>
        <dbReference type="Pfam" id="PF00155"/>
    </source>
</evidence>
<evidence type="ECO:0000256" key="2">
    <source>
        <dbReference type="ARBA" id="ARBA00001933"/>
    </source>
</evidence>
<gene>
    <name evidence="9" type="ORF">J2S47_005516</name>
</gene>
<accession>A0ABT9LNA3</accession>
<reference evidence="9 10" key="1">
    <citation type="submission" date="2023-07" db="EMBL/GenBank/DDBJ databases">
        <title>Sequencing the genomes of 1000 actinobacteria strains.</title>
        <authorList>
            <person name="Klenk H.-P."/>
        </authorList>
    </citation>
    <scope>NUCLEOTIDE SEQUENCE [LARGE SCALE GENOMIC DNA]</scope>
    <source>
        <strain evidence="9 10">DSM 40229</strain>
    </source>
</reference>
<feature type="region of interest" description="Disordered" evidence="6">
    <location>
        <begin position="91"/>
        <end position="123"/>
    </location>
</feature>
<keyword evidence="3 9" id="KW-0032">Aminotransferase</keyword>
<dbReference type="Gene3D" id="3.20.20.70">
    <property type="entry name" value="Aldolase class I"/>
    <property type="match status" value="1"/>
</dbReference>
<feature type="domain" description="Aminotransferase class I/classII large" evidence="7">
    <location>
        <begin position="398"/>
        <end position="739"/>
    </location>
</feature>
<evidence type="ECO:0000313" key="10">
    <source>
        <dbReference type="Proteomes" id="UP001231675"/>
    </source>
</evidence>
<dbReference type="Pfam" id="PF00155">
    <property type="entry name" value="Aminotran_1_2"/>
    <property type="match status" value="1"/>
</dbReference>
<comment type="cofactor">
    <cofactor evidence="1">
        <name>FMN</name>
        <dbReference type="ChEBI" id="CHEBI:58210"/>
    </cofactor>
</comment>
<feature type="compositionally biased region" description="Pro residues" evidence="6">
    <location>
        <begin position="303"/>
        <end position="320"/>
    </location>
</feature>
<dbReference type="SUPFAM" id="SSF53383">
    <property type="entry name" value="PLP-dependent transferases"/>
    <property type="match status" value="1"/>
</dbReference>
<feature type="domain" description="FMN-dependent dehydrogenase" evidence="8">
    <location>
        <begin position="25"/>
        <end position="158"/>
    </location>
</feature>
<feature type="region of interest" description="Disordered" evidence="6">
    <location>
        <begin position="301"/>
        <end position="321"/>
    </location>
</feature>
<protein>
    <submittedName>
        <fullName evidence="9">(S)-3,5-dihydroxyphenylglycine transaminase</fullName>
        <ecNumber evidence="9">2.6.1.103</ecNumber>
    </submittedName>
</protein>
<evidence type="ECO:0000256" key="1">
    <source>
        <dbReference type="ARBA" id="ARBA00001917"/>
    </source>
</evidence>
<evidence type="ECO:0000313" key="9">
    <source>
        <dbReference type="EMBL" id="MDP9685014.1"/>
    </source>
</evidence>
<feature type="region of interest" description="Disordered" evidence="6">
    <location>
        <begin position="1"/>
        <end position="31"/>
    </location>
</feature>
<dbReference type="GeneID" id="91554494"/>
<name>A0ABT9LNA3_STRGD</name>
<evidence type="ECO:0000256" key="6">
    <source>
        <dbReference type="SAM" id="MobiDB-lite"/>
    </source>
</evidence>
<comment type="cofactor">
    <cofactor evidence="2">
        <name>pyridoxal 5'-phosphate</name>
        <dbReference type="ChEBI" id="CHEBI:597326"/>
    </cofactor>
</comment>
<keyword evidence="5" id="KW-0663">Pyridoxal phosphate</keyword>
<dbReference type="SUPFAM" id="SSF51395">
    <property type="entry name" value="FMN-linked oxidoreductases"/>
    <property type="match status" value="1"/>
</dbReference>
<dbReference type="Gene3D" id="3.90.1150.10">
    <property type="entry name" value="Aspartate Aminotransferase, domain 1"/>
    <property type="match status" value="1"/>
</dbReference>
<dbReference type="InterPro" id="IPR004839">
    <property type="entry name" value="Aminotransferase_I/II_large"/>
</dbReference>
<dbReference type="InterPro" id="IPR013785">
    <property type="entry name" value="Aldolase_TIM"/>
</dbReference>
<sequence length="756" mass="79214">MAAQHTGKGARSGDSPDPTGRAADTADRALFDRTGLVQGRYGSAGPPDTGVKVFGRAWSAPVVVVPHPDRTRPGQERAAIRASAAAGLPAVVSTPPWSATPAGDSDSDGAGDGPPWSVAPAGDGVVPPWLDVTAVRDRRAARELAVRAQDAGFGALTLGLAPGPGPRPAAYWSVLATLRPVTSLPLLAAGTDTARDALRAVEAGADGVVASGLDRLPLIADAVGGAVPVLLDGGVRTGADLVVALALGADAVVLRPDTPGTEGAAPDLPGLVRDFARAMEFTGAGAVTDLGREVIRVQTAPADPAPAPVPPVPEAAPGPAPALRRTELHSALSDPVLDTMNFLNEVTFRYPDAISFAPGRPYDGFFDTEQVFTHARRYLDHLAERGHTPRQIRTALYQYGPTAGLIRDIIADSLRTDEGIDVPAEALVVTLGAQEAMLLALRALIGGPEDVLLVSSPCYVGIVGAARLLDIEVHPVEEREDGLACADVDAAARGLRARGKRPRVLYVLPDHANPSGNTLDLTTREELLRTAAHHGMLILEDSPYRMVSPGPRLPTLKALDRDRRVVHLGSFSKTVFPGARVGYVVADQPVSDDAGGTTLLAAELAKIKSMVTVNTPSLSQAAVAGALLAARGRVSEMNTDAAAYYGEAMRSVLRHLDLDLPADRRARLGVRWNEPAGGFFLSVRVPFRADEAALTRSAQQFGVIWTPMEHFHPGGGGRNGIRLSISYLTPAEIQEGTARLIRFIEAECAANERSGT</sequence>
<dbReference type="RefSeq" id="WP_306887904.1">
    <property type="nucleotide sequence ID" value="NZ_BMSM01000033.1"/>
</dbReference>
<feature type="domain" description="FMN-dependent dehydrogenase" evidence="8">
    <location>
        <begin position="168"/>
        <end position="296"/>
    </location>
</feature>
<dbReference type="Pfam" id="PF01070">
    <property type="entry name" value="FMN_dh"/>
    <property type="match status" value="2"/>
</dbReference>
<proteinExistence type="predicted"/>
<dbReference type="InterPro" id="IPR015422">
    <property type="entry name" value="PyrdxlP-dep_Trfase_small"/>
</dbReference>
<dbReference type="EC" id="2.6.1.103" evidence="9"/>
<dbReference type="Gene3D" id="3.40.640.10">
    <property type="entry name" value="Type I PLP-dependent aspartate aminotransferase-like (Major domain)"/>
    <property type="match status" value="1"/>
</dbReference>
<organism evidence="9 10">
    <name type="scientific">Streptomyces griseoviridis</name>
    <dbReference type="NCBI Taxonomy" id="45398"/>
    <lineage>
        <taxon>Bacteria</taxon>
        <taxon>Bacillati</taxon>
        <taxon>Actinomycetota</taxon>
        <taxon>Actinomycetes</taxon>
        <taxon>Kitasatosporales</taxon>
        <taxon>Streptomycetaceae</taxon>
        <taxon>Streptomyces</taxon>
    </lineage>
</organism>
<dbReference type="EMBL" id="JAURUD010000001">
    <property type="protein sequence ID" value="MDP9685014.1"/>
    <property type="molecule type" value="Genomic_DNA"/>
</dbReference>
<evidence type="ECO:0000256" key="4">
    <source>
        <dbReference type="ARBA" id="ARBA00022679"/>
    </source>
</evidence>
<dbReference type="PANTHER" id="PTHR42790:SF19">
    <property type="entry name" value="KYNURENINE_ALPHA-AMINOADIPATE AMINOTRANSFERASE, MITOCHONDRIAL"/>
    <property type="match status" value="1"/>
</dbReference>
<evidence type="ECO:0000259" key="8">
    <source>
        <dbReference type="Pfam" id="PF01070"/>
    </source>
</evidence>